<evidence type="ECO:0000313" key="6">
    <source>
        <dbReference type="Proteomes" id="UP000436006"/>
    </source>
</evidence>
<evidence type="ECO:0000256" key="3">
    <source>
        <dbReference type="ARBA" id="ARBA00023172"/>
    </source>
</evidence>
<evidence type="ECO:0000259" key="4">
    <source>
        <dbReference type="PROSITE" id="PS51898"/>
    </source>
</evidence>
<reference evidence="5 6" key="1">
    <citation type="submission" date="2019-12" db="EMBL/GenBank/DDBJ databases">
        <title>Spirosoma sp. HMF4905 genome sequencing and assembly.</title>
        <authorList>
            <person name="Kang H."/>
            <person name="Cha I."/>
            <person name="Kim H."/>
            <person name="Joh K."/>
        </authorList>
    </citation>
    <scope>NUCLEOTIDE SEQUENCE [LARGE SCALE GENOMIC DNA]</scope>
    <source>
        <strain evidence="5 6">HMF4905</strain>
    </source>
</reference>
<keyword evidence="6" id="KW-1185">Reference proteome</keyword>
<dbReference type="GO" id="GO:0015074">
    <property type="term" value="P:DNA integration"/>
    <property type="evidence" value="ECO:0007669"/>
    <property type="project" value="InterPro"/>
</dbReference>
<dbReference type="Pfam" id="PF00589">
    <property type="entry name" value="Phage_integrase"/>
    <property type="match status" value="1"/>
</dbReference>
<organism evidence="5 6">
    <name type="scientific">Spirosoma arboris</name>
    <dbReference type="NCBI Taxonomy" id="2682092"/>
    <lineage>
        <taxon>Bacteria</taxon>
        <taxon>Pseudomonadati</taxon>
        <taxon>Bacteroidota</taxon>
        <taxon>Cytophagia</taxon>
        <taxon>Cytophagales</taxon>
        <taxon>Cytophagaceae</taxon>
        <taxon>Spirosoma</taxon>
    </lineage>
</organism>
<dbReference type="PROSITE" id="PS51898">
    <property type="entry name" value="TYR_RECOMBINASE"/>
    <property type="match status" value="1"/>
</dbReference>
<dbReference type="SUPFAM" id="SSF56349">
    <property type="entry name" value="DNA breaking-rejoining enzymes"/>
    <property type="match status" value="1"/>
</dbReference>
<dbReference type="Gene3D" id="1.10.443.10">
    <property type="entry name" value="Intergrase catalytic core"/>
    <property type="match status" value="1"/>
</dbReference>
<dbReference type="Pfam" id="PF13102">
    <property type="entry name" value="Phage_int_SAM_5"/>
    <property type="match status" value="1"/>
</dbReference>
<comment type="caution">
    <text evidence="5">The sequence shown here is derived from an EMBL/GenBank/DDBJ whole genome shotgun (WGS) entry which is preliminary data.</text>
</comment>
<accession>A0A7K1SGG9</accession>
<dbReference type="InterPro" id="IPR050090">
    <property type="entry name" value="Tyrosine_recombinase_XerCD"/>
</dbReference>
<sequence>MKFSYKLRINRQRIRIDGTAALFFQIIINSKKTTVPLDLHWPAEKVDEEKETILPRQRGDKLHEDYCRAIERKAGEINEVFIWARLSRIELTVDSFQRELANQHSRDDFAAYWERKVEENHQKGRIKKATWSAQKSSLATLRQYQARVPFSELSTTWLDDYKTWLFRQAGSGNTVWKKLKDMRTYCNWAKKDQYVFTYPFKGFKMPKVVGRVDYLNEEEFLTLKRHFYSDKLEEGHVTTLRAFLFSCYTGLRISDLLAITWKEVRRNTLHFKPYKKTRDIMEEIKVPLHPQAVALITTQKGKLLETVVEQSMNRTIKVIAGRLDLNPKISFHWARHTFATRFLRHGGRLEVLQLLLGHKHIETTMIYVHVDEERKRKEIDLMPE</sequence>
<dbReference type="AlphaFoldDB" id="A0A7K1SGG9"/>
<comment type="similarity">
    <text evidence="1">Belongs to the 'phage' integrase family.</text>
</comment>
<dbReference type="InterPro" id="IPR013762">
    <property type="entry name" value="Integrase-like_cat_sf"/>
</dbReference>
<dbReference type="InterPro" id="IPR002104">
    <property type="entry name" value="Integrase_catalytic"/>
</dbReference>
<feature type="domain" description="Tyr recombinase" evidence="4">
    <location>
        <begin position="210"/>
        <end position="380"/>
    </location>
</feature>
<keyword evidence="3" id="KW-0233">DNA recombination</keyword>
<dbReference type="PANTHER" id="PTHR30349">
    <property type="entry name" value="PHAGE INTEGRASE-RELATED"/>
    <property type="match status" value="1"/>
</dbReference>
<dbReference type="PANTHER" id="PTHR30349:SF64">
    <property type="entry name" value="PROPHAGE INTEGRASE INTD-RELATED"/>
    <property type="match status" value="1"/>
</dbReference>
<dbReference type="CDD" id="cd01185">
    <property type="entry name" value="INTN1_C_like"/>
    <property type="match status" value="1"/>
</dbReference>
<dbReference type="EMBL" id="WPIN01000008">
    <property type="protein sequence ID" value="MVM32843.1"/>
    <property type="molecule type" value="Genomic_DNA"/>
</dbReference>
<dbReference type="InterPro" id="IPR025269">
    <property type="entry name" value="SAM-like_dom"/>
</dbReference>
<dbReference type="InterPro" id="IPR010998">
    <property type="entry name" value="Integrase_recombinase_N"/>
</dbReference>
<name>A0A7K1SGG9_9BACT</name>
<evidence type="ECO:0000313" key="5">
    <source>
        <dbReference type="EMBL" id="MVM32843.1"/>
    </source>
</evidence>
<dbReference type="GO" id="GO:0006310">
    <property type="term" value="P:DNA recombination"/>
    <property type="evidence" value="ECO:0007669"/>
    <property type="project" value="UniProtKB-KW"/>
</dbReference>
<dbReference type="GO" id="GO:0003677">
    <property type="term" value="F:DNA binding"/>
    <property type="evidence" value="ECO:0007669"/>
    <property type="project" value="UniProtKB-KW"/>
</dbReference>
<dbReference type="Proteomes" id="UP000436006">
    <property type="component" value="Unassembled WGS sequence"/>
</dbReference>
<dbReference type="InterPro" id="IPR011010">
    <property type="entry name" value="DNA_brk_join_enz"/>
</dbReference>
<keyword evidence="2" id="KW-0238">DNA-binding</keyword>
<protein>
    <submittedName>
        <fullName evidence="5">Tyrosine-type recombinase/integrase</fullName>
    </submittedName>
</protein>
<dbReference type="Gene3D" id="1.10.150.130">
    <property type="match status" value="1"/>
</dbReference>
<evidence type="ECO:0000256" key="1">
    <source>
        <dbReference type="ARBA" id="ARBA00008857"/>
    </source>
</evidence>
<gene>
    <name evidence="5" type="ORF">GO755_22580</name>
</gene>
<dbReference type="RefSeq" id="WP_157587547.1">
    <property type="nucleotide sequence ID" value="NZ_WPIN01000008.1"/>
</dbReference>
<evidence type="ECO:0000256" key="2">
    <source>
        <dbReference type="ARBA" id="ARBA00023125"/>
    </source>
</evidence>
<proteinExistence type="inferred from homology"/>